<dbReference type="PANTHER" id="PTHR43370:SF1">
    <property type="entry name" value="GUANOSINE ABC TRANSPORTER PERMEASE PROTEIN NUPQ"/>
    <property type="match status" value="1"/>
</dbReference>
<protein>
    <submittedName>
        <fullName evidence="7">ABC transporter permease</fullName>
    </submittedName>
</protein>
<dbReference type="CDD" id="cd06580">
    <property type="entry name" value="TM_PBP1_transp_TpRbsC_like"/>
    <property type="match status" value="1"/>
</dbReference>
<dbReference type="OrthoDB" id="9792579at2"/>
<feature type="transmembrane region" description="Helical" evidence="6">
    <location>
        <begin position="57"/>
        <end position="75"/>
    </location>
</feature>
<comment type="caution">
    <text evidence="7">The sequence shown here is derived from an EMBL/GenBank/DDBJ whole genome shotgun (WGS) entry which is preliminary data.</text>
</comment>
<dbReference type="EMBL" id="BJMM01000031">
    <property type="protein sequence ID" value="GEB52407.1"/>
    <property type="molecule type" value="Genomic_DNA"/>
</dbReference>
<dbReference type="GO" id="GO:0022857">
    <property type="term" value="F:transmembrane transporter activity"/>
    <property type="evidence" value="ECO:0007669"/>
    <property type="project" value="InterPro"/>
</dbReference>
<comment type="subcellular location">
    <subcellularLocation>
        <location evidence="1">Cell membrane</location>
        <topology evidence="1">Multi-pass membrane protein</topology>
    </subcellularLocation>
</comment>
<dbReference type="Proteomes" id="UP000319210">
    <property type="component" value="Unassembled WGS sequence"/>
</dbReference>
<proteinExistence type="predicted"/>
<evidence type="ECO:0000256" key="3">
    <source>
        <dbReference type="ARBA" id="ARBA00022692"/>
    </source>
</evidence>
<organism evidence="7 8">
    <name type="scientific">Streptomyces cacaoi</name>
    <dbReference type="NCBI Taxonomy" id="1898"/>
    <lineage>
        <taxon>Bacteria</taxon>
        <taxon>Bacillati</taxon>
        <taxon>Actinomycetota</taxon>
        <taxon>Actinomycetes</taxon>
        <taxon>Kitasatosporales</taxon>
        <taxon>Streptomycetaceae</taxon>
        <taxon>Streptomyces</taxon>
    </lineage>
</organism>
<dbReference type="InterPro" id="IPR001851">
    <property type="entry name" value="ABC_transp_permease"/>
</dbReference>
<feature type="transmembrane region" description="Helical" evidence="6">
    <location>
        <begin position="333"/>
        <end position="356"/>
    </location>
</feature>
<feature type="transmembrane region" description="Helical" evidence="6">
    <location>
        <begin position="82"/>
        <end position="103"/>
    </location>
</feature>
<feature type="transmembrane region" description="Helical" evidence="6">
    <location>
        <begin position="368"/>
        <end position="386"/>
    </location>
</feature>
<keyword evidence="3 6" id="KW-0812">Transmembrane</keyword>
<keyword evidence="2" id="KW-1003">Cell membrane</keyword>
<keyword evidence="5 6" id="KW-0472">Membrane</keyword>
<evidence type="ECO:0000256" key="4">
    <source>
        <dbReference type="ARBA" id="ARBA00022989"/>
    </source>
</evidence>
<dbReference type="GO" id="GO:0005886">
    <property type="term" value="C:plasma membrane"/>
    <property type="evidence" value="ECO:0007669"/>
    <property type="project" value="UniProtKB-SubCell"/>
</dbReference>
<dbReference type="RefSeq" id="WP_086814622.1">
    <property type="nucleotide sequence ID" value="NZ_BJMM01000031.1"/>
</dbReference>
<evidence type="ECO:0000313" key="7">
    <source>
        <dbReference type="EMBL" id="GEB52407.1"/>
    </source>
</evidence>
<evidence type="ECO:0000256" key="2">
    <source>
        <dbReference type="ARBA" id="ARBA00022475"/>
    </source>
</evidence>
<dbReference type="PANTHER" id="PTHR43370">
    <property type="entry name" value="SUGAR ABC TRANSPORTER INTEGRAL MEMBRANE PROTEIN-RELATED"/>
    <property type="match status" value="1"/>
</dbReference>
<gene>
    <name evidence="7" type="ORF">SCA03_49580</name>
</gene>
<feature type="transmembrane region" description="Helical" evidence="6">
    <location>
        <begin position="219"/>
        <end position="238"/>
    </location>
</feature>
<evidence type="ECO:0000256" key="1">
    <source>
        <dbReference type="ARBA" id="ARBA00004651"/>
    </source>
</evidence>
<accession>A0A4Y3R6L4</accession>
<dbReference type="AlphaFoldDB" id="A0A4Y3R6L4"/>
<evidence type="ECO:0000313" key="8">
    <source>
        <dbReference type="Proteomes" id="UP000319210"/>
    </source>
</evidence>
<feature type="transmembrane region" description="Helical" evidence="6">
    <location>
        <begin position="268"/>
        <end position="292"/>
    </location>
</feature>
<dbReference type="Pfam" id="PF02653">
    <property type="entry name" value="BPD_transp_2"/>
    <property type="match status" value="1"/>
</dbReference>
<feature type="transmembrane region" description="Helical" evidence="6">
    <location>
        <begin position="23"/>
        <end position="45"/>
    </location>
</feature>
<name>A0A4Y3R6L4_STRCI</name>
<keyword evidence="8" id="KW-1185">Reference proteome</keyword>
<feature type="transmembrane region" description="Helical" evidence="6">
    <location>
        <begin position="137"/>
        <end position="155"/>
    </location>
</feature>
<reference evidence="7 8" key="1">
    <citation type="submission" date="2019-06" db="EMBL/GenBank/DDBJ databases">
        <title>Whole genome shotgun sequence of Streptomyces cacaoi subsp. cacaoi NBRC 12748.</title>
        <authorList>
            <person name="Hosoyama A."/>
            <person name="Uohara A."/>
            <person name="Ohji S."/>
            <person name="Ichikawa N."/>
        </authorList>
    </citation>
    <scope>NUCLEOTIDE SEQUENCE [LARGE SCALE GENOMIC DNA]</scope>
    <source>
        <strain evidence="7 8">NBRC 12748</strain>
    </source>
</reference>
<sequence length="430" mass="44840">MSTDVNTTPKTRRGTAGTARRRLTYPVVLLLLAGGLVLFSLIRVLTGANDLTSSNQFSSALSAAVPIGLAGLGGLWAERAGVVNIGLEGMMMLGTFAAGWAGWQYGPWAAVLAGVVGGALGGLLHALATVTFGVDHIVSGVAINILALGLVRYLAKIWFGADGSEAAKAGGNDKQSPPMDDMPTFTVPGLSDGLHTIEKHHWFVVSDLAGILRAAVHEVSWVTLLTVVLFAGSFFVLWRSSFGLRLRSCGENPTAAESLGVNVYRYKYAALAVSGALAGLGGAFLAIGVHIYQEQQTGGRGYIGLATMIFGNWRPGGVAMGAGLFGFMDALRVVGGGATVHGLLLLAAVLLLALAAWKVRAGLRSGRVQAAVSVVIAALLVIWYALTETVALEFVEMTPYVTTLLVLSLAAQRLRPPRAVGKSYRKGEGV</sequence>
<evidence type="ECO:0000256" key="5">
    <source>
        <dbReference type="ARBA" id="ARBA00023136"/>
    </source>
</evidence>
<evidence type="ECO:0000256" key="6">
    <source>
        <dbReference type="SAM" id="Phobius"/>
    </source>
</evidence>
<feature type="transmembrane region" description="Helical" evidence="6">
    <location>
        <begin position="109"/>
        <end position="130"/>
    </location>
</feature>
<keyword evidence="4 6" id="KW-1133">Transmembrane helix</keyword>